<evidence type="ECO:0000256" key="2">
    <source>
        <dbReference type="ARBA" id="ARBA00022741"/>
    </source>
</evidence>
<proteinExistence type="predicted"/>
<dbReference type="PROSITE" id="PS50011">
    <property type="entry name" value="PROTEIN_KINASE_DOM"/>
    <property type="match status" value="1"/>
</dbReference>
<dbReference type="Gene3D" id="1.10.510.10">
    <property type="entry name" value="Transferase(Phosphotransferase) domain 1"/>
    <property type="match status" value="1"/>
</dbReference>
<gene>
    <name evidence="8" type="ORF">F8M41_005609</name>
</gene>
<evidence type="ECO:0000256" key="6">
    <source>
        <dbReference type="SAM" id="MobiDB-lite"/>
    </source>
</evidence>
<dbReference type="Pfam" id="PF07714">
    <property type="entry name" value="PK_Tyr_Ser-Thr"/>
    <property type="match status" value="1"/>
</dbReference>
<evidence type="ECO:0000313" key="9">
    <source>
        <dbReference type="Proteomes" id="UP000439903"/>
    </source>
</evidence>
<dbReference type="InterPro" id="IPR054000">
    <property type="entry name" value="MLKL_N"/>
</dbReference>
<dbReference type="PANTHER" id="PTHR44329">
    <property type="entry name" value="SERINE/THREONINE-PROTEIN KINASE TNNI3K-RELATED"/>
    <property type="match status" value="1"/>
</dbReference>
<feature type="domain" description="Protein kinase" evidence="7">
    <location>
        <begin position="175"/>
        <end position="455"/>
    </location>
</feature>
<keyword evidence="4" id="KW-0067">ATP-binding</keyword>
<dbReference type="Gene3D" id="1.20.930.20">
    <property type="entry name" value="Adaptor protein Cbl, N-terminal domain"/>
    <property type="match status" value="1"/>
</dbReference>
<dbReference type="AlphaFoldDB" id="A0A8H4A5T1"/>
<dbReference type="OrthoDB" id="2392585at2759"/>
<evidence type="ECO:0000313" key="8">
    <source>
        <dbReference type="EMBL" id="KAF0429928.1"/>
    </source>
</evidence>
<dbReference type="InterPro" id="IPR059179">
    <property type="entry name" value="MLKL-like_MCAfunc"/>
</dbReference>
<dbReference type="PANTHER" id="PTHR44329:SF288">
    <property type="entry name" value="MITOGEN-ACTIVATED PROTEIN KINASE KINASE KINASE 20"/>
    <property type="match status" value="1"/>
</dbReference>
<evidence type="ECO:0000259" key="7">
    <source>
        <dbReference type="PROSITE" id="PS50011"/>
    </source>
</evidence>
<accession>A0A8H4A5T1</accession>
<dbReference type="InterPro" id="IPR051681">
    <property type="entry name" value="Ser/Thr_Kinases-Pseudokinases"/>
</dbReference>
<protein>
    <submittedName>
        <fullName evidence="8">Kinase-like protein</fullName>
    </submittedName>
</protein>
<dbReference type="PROSITE" id="PS00109">
    <property type="entry name" value="PROTEIN_KINASE_TYR"/>
    <property type="match status" value="1"/>
</dbReference>
<reference evidence="8 9" key="1">
    <citation type="journal article" date="2019" name="Environ. Microbiol.">
        <title>At the nexus of three kingdoms: the genome of the mycorrhizal fungus Gigaspora margarita provides insights into plant, endobacterial and fungal interactions.</title>
        <authorList>
            <person name="Venice F."/>
            <person name="Ghignone S."/>
            <person name="Salvioli di Fossalunga A."/>
            <person name="Amselem J."/>
            <person name="Novero M."/>
            <person name="Xianan X."/>
            <person name="Sedzielewska Toro K."/>
            <person name="Morin E."/>
            <person name="Lipzen A."/>
            <person name="Grigoriev I.V."/>
            <person name="Henrissat B."/>
            <person name="Martin F.M."/>
            <person name="Bonfante P."/>
        </authorList>
    </citation>
    <scope>NUCLEOTIDE SEQUENCE [LARGE SCALE GENOMIC DNA]</scope>
    <source>
        <strain evidence="8 9">BEG34</strain>
    </source>
</reference>
<comment type="caution">
    <text evidence="8">The sequence shown here is derived from an EMBL/GenBank/DDBJ whole genome shotgun (WGS) entry which is preliminary data.</text>
</comment>
<name>A0A8H4A5T1_GIGMA</name>
<dbReference type="GO" id="GO:0004674">
    <property type="term" value="F:protein serine/threonine kinase activity"/>
    <property type="evidence" value="ECO:0007669"/>
    <property type="project" value="TreeGrafter"/>
</dbReference>
<dbReference type="InterPro" id="IPR008266">
    <property type="entry name" value="Tyr_kinase_AS"/>
</dbReference>
<dbReference type="GO" id="GO:0005524">
    <property type="term" value="F:ATP binding"/>
    <property type="evidence" value="ECO:0007669"/>
    <property type="project" value="UniProtKB-KW"/>
</dbReference>
<evidence type="ECO:0000256" key="5">
    <source>
        <dbReference type="SAM" id="Coils"/>
    </source>
</evidence>
<dbReference type="Proteomes" id="UP000439903">
    <property type="component" value="Unassembled WGS sequence"/>
</dbReference>
<keyword evidence="2" id="KW-0547">Nucleotide-binding</keyword>
<feature type="compositionally biased region" description="Low complexity" evidence="6">
    <location>
        <begin position="494"/>
        <end position="505"/>
    </location>
</feature>
<dbReference type="InterPro" id="IPR000719">
    <property type="entry name" value="Prot_kinase_dom"/>
</dbReference>
<dbReference type="CDD" id="cd21037">
    <property type="entry name" value="MLKL_NTD"/>
    <property type="match status" value="1"/>
</dbReference>
<feature type="region of interest" description="Disordered" evidence="6">
    <location>
        <begin position="468"/>
        <end position="532"/>
    </location>
</feature>
<dbReference type="InterPro" id="IPR011009">
    <property type="entry name" value="Kinase-like_dom_sf"/>
</dbReference>
<dbReference type="EMBL" id="WTPW01001531">
    <property type="protein sequence ID" value="KAF0429928.1"/>
    <property type="molecule type" value="Genomic_DNA"/>
</dbReference>
<evidence type="ECO:0000256" key="4">
    <source>
        <dbReference type="ARBA" id="ARBA00022840"/>
    </source>
</evidence>
<keyword evidence="1" id="KW-0808">Transferase</keyword>
<organism evidence="8 9">
    <name type="scientific">Gigaspora margarita</name>
    <dbReference type="NCBI Taxonomy" id="4874"/>
    <lineage>
        <taxon>Eukaryota</taxon>
        <taxon>Fungi</taxon>
        <taxon>Fungi incertae sedis</taxon>
        <taxon>Mucoromycota</taxon>
        <taxon>Glomeromycotina</taxon>
        <taxon>Glomeromycetes</taxon>
        <taxon>Diversisporales</taxon>
        <taxon>Gigasporaceae</taxon>
        <taxon>Gigaspora</taxon>
    </lineage>
</organism>
<sequence>MSFIDIASSAVTNITKAVGVSTIKVIAKEINQIYVNSECNKETIGIMENRAKNAKSVIEEFMKNDEKFKQKEYRVTLERLEDVLKKIKEYCEKVSNLESLSRFFKANETKKEYDQLTEEYETCISDLALLSANYIKKEESRKVDKDLEETEKTLKGIDTKKIVNIQDQIANQSSDVHVKTIGPNELTEPHVPSKKKIPIKKFYGTIEVECKDFKDLQDSEDFQRHLSILEKLDSPYIRRFYGLSYVDTQKVMVFDWAEHGSLKDLYNAYNIPWTRKIQIIRDIYRGLVFLHSVNILHHDIRCENVLVLHNLDPKLGNFRYARTVEGTTINLSNLTTMIIRWMAPELLMKYVEKKYDEKVYTFNCELFSLGMLIWELCYEKLPYKDWDFKKISEHVSRGEREKLPYGKFDNQDDIKIQKEFIEIIEKTWQQMPQERITITKLYLKLEELAAEYPILPEEPKLLKNGTLDLEGENADTPSPDLMDIEKKDGNLECSSYGDDSNNDSNNDSKKDIKGKKRASSPSVKTSQQKRKK</sequence>
<dbReference type="SUPFAM" id="SSF56112">
    <property type="entry name" value="Protein kinase-like (PK-like)"/>
    <property type="match status" value="1"/>
</dbReference>
<dbReference type="InterPro" id="IPR001245">
    <property type="entry name" value="Ser-Thr/Tyr_kinase_cat_dom"/>
</dbReference>
<keyword evidence="5" id="KW-0175">Coiled coil</keyword>
<dbReference type="GO" id="GO:0007166">
    <property type="term" value="P:cell surface receptor signaling pathway"/>
    <property type="evidence" value="ECO:0007669"/>
    <property type="project" value="InterPro"/>
</dbReference>
<evidence type="ECO:0000256" key="3">
    <source>
        <dbReference type="ARBA" id="ARBA00022777"/>
    </source>
</evidence>
<dbReference type="InterPro" id="IPR036537">
    <property type="entry name" value="Adaptor_Cbl_N_dom_sf"/>
</dbReference>
<keyword evidence="3 8" id="KW-0418">Kinase</keyword>
<keyword evidence="9" id="KW-1185">Reference proteome</keyword>
<dbReference type="Pfam" id="PF22215">
    <property type="entry name" value="MLKL_N"/>
    <property type="match status" value="1"/>
</dbReference>
<feature type="coiled-coil region" evidence="5">
    <location>
        <begin position="77"/>
        <end position="126"/>
    </location>
</feature>
<evidence type="ECO:0000256" key="1">
    <source>
        <dbReference type="ARBA" id="ARBA00022679"/>
    </source>
</evidence>